<protein>
    <submittedName>
        <fullName evidence="5">Redoxin domain-containing protein</fullName>
    </submittedName>
</protein>
<comment type="caution">
    <text evidence="5">The sequence shown here is derived from an EMBL/GenBank/DDBJ whole genome shotgun (WGS) entry which is preliminary data.</text>
</comment>
<keyword evidence="2" id="KW-0201">Cytochrome c-type biogenesis</keyword>
<dbReference type="InterPro" id="IPR036249">
    <property type="entry name" value="Thioredoxin-like_sf"/>
</dbReference>
<dbReference type="InterPro" id="IPR050553">
    <property type="entry name" value="Thioredoxin_ResA/DsbE_sf"/>
</dbReference>
<dbReference type="SUPFAM" id="SSF52833">
    <property type="entry name" value="Thioredoxin-like"/>
    <property type="match status" value="1"/>
</dbReference>
<accession>A0ABW5KVU2</accession>
<evidence type="ECO:0000256" key="2">
    <source>
        <dbReference type="ARBA" id="ARBA00022748"/>
    </source>
</evidence>
<gene>
    <name evidence="5" type="ORF">ACFSQW_01750</name>
</gene>
<dbReference type="PANTHER" id="PTHR42852">
    <property type="entry name" value="THIOL:DISULFIDE INTERCHANGE PROTEIN DSBE"/>
    <property type="match status" value="1"/>
</dbReference>
<dbReference type="EMBL" id="JBHULD010000003">
    <property type="protein sequence ID" value="MFD2553097.1"/>
    <property type="molecule type" value="Genomic_DNA"/>
</dbReference>
<keyword evidence="3" id="KW-1015">Disulfide bond</keyword>
<evidence type="ECO:0000313" key="5">
    <source>
        <dbReference type="EMBL" id="MFD2553097.1"/>
    </source>
</evidence>
<evidence type="ECO:0000256" key="3">
    <source>
        <dbReference type="ARBA" id="ARBA00023157"/>
    </source>
</evidence>
<evidence type="ECO:0000313" key="6">
    <source>
        <dbReference type="Proteomes" id="UP001597440"/>
    </source>
</evidence>
<organism evidence="5 6">
    <name type="scientific">Sphingobacterium tabacisoli</name>
    <dbReference type="NCBI Taxonomy" id="2044855"/>
    <lineage>
        <taxon>Bacteria</taxon>
        <taxon>Pseudomonadati</taxon>
        <taxon>Bacteroidota</taxon>
        <taxon>Sphingobacteriia</taxon>
        <taxon>Sphingobacteriales</taxon>
        <taxon>Sphingobacteriaceae</taxon>
        <taxon>Sphingobacterium</taxon>
    </lineage>
</organism>
<keyword evidence="4" id="KW-0676">Redox-active center</keyword>
<dbReference type="Gene3D" id="3.40.30.10">
    <property type="entry name" value="Glutaredoxin"/>
    <property type="match status" value="1"/>
</dbReference>
<keyword evidence="6" id="KW-1185">Reference proteome</keyword>
<evidence type="ECO:0000256" key="4">
    <source>
        <dbReference type="ARBA" id="ARBA00023284"/>
    </source>
</evidence>
<reference evidence="6" key="1">
    <citation type="journal article" date="2019" name="Int. J. Syst. Evol. Microbiol.">
        <title>The Global Catalogue of Microorganisms (GCM) 10K type strain sequencing project: providing services to taxonomists for standard genome sequencing and annotation.</title>
        <authorList>
            <consortium name="The Broad Institute Genomics Platform"/>
            <consortium name="The Broad Institute Genome Sequencing Center for Infectious Disease"/>
            <person name="Wu L."/>
            <person name="Ma J."/>
        </authorList>
    </citation>
    <scope>NUCLEOTIDE SEQUENCE [LARGE SCALE GENOMIC DNA]</scope>
    <source>
        <strain evidence="6">KCTC 52298</strain>
    </source>
</reference>
<dbReference type="Proteomes" id="UP001597440">
    <property type="component" value="Unassembled WGS sequence"/>
</dbReference>
<name>A0ABW5KVU2_9SPHI</name>
<proteinExistence type="predicted"/>
<dbReference type="RefSeq" id="WP_210356393.1">
    <property type="nucleotide sequence ID" value="NZ_JAEQMU010000009.1"/>
</dbReference>
<evidence type="ECO:0000256" key="1">
    <source>
        <dbReference type="ARBA" id="ARBA00004196"/>
    </source>
</evidence>
<dbReference type="PANTHER" id="PTHR42852:SF6">
    <property type="entry name" value="THIOL:DISULFIDE INTERCHANGE PROTEIN DSBE"/>
    <property type="match status" value="1"/>
</dbReference>
<comment type="subcellular location">
    <subcellularLocation>
        <location evidence="1">Cell envelope</location>
    </subcellularLocation>
</comment>
<sequence length="421" mass="48302">MKNLKPFIILLTLISTHINLIAQNAKVIDLSKRLYVGEQFTPPSSIKLMRGMENKINWKALYDKVVLIDLFETSCGSCIQIMPHLQELEKKHGNIFKVIIVTPEDKKTMTDFFHKNEYLKEHKVNLPVIYQDDYFRKMFPYKSIPQAILLYQGKVQAITSSGFITSDNILKLHQQGSIDLPLKDDFGKGNLLAASGSVTEILKAGVFFSGYQSDVNYQPWKFETDSVTGLYRSSIFNSGIYSALKSLMANAKLLDKYFVPRMDRVVWKVKDSTIYENFSANPKEVWLVDNGISYERYDRIKRPDSIQALEIMYDFESIYGVKIYLDKKLMPCLVLKSCVAVPSKEKKEGQMVYVGSKVFATFLDYVNQFPPVIDEVNIDTRIEVGNVKTLEELNKQLVVYGIRGEIEERKIDVLVVEEVNL</sequence>